<dbReference type="Pfam" id="PF12729">
    <property type="entry name" value="4HB_MCP_1"/>
    <property type="match status" value="1"/>
</dbReference>
<comment type="caution">
    <text evidence="8">The sequence shown here is derived from an EMBL/GenBank/DDBJ whole genome shotgun (WGS) entry which is preliminary data.</text>
</comment>
<proteinExistence type="inferred from homology"/>
<reference evidence="8 9" key="1">
    <citation type="submission" date="2024-11" db="EMBL/GenBank/DDBJ databases">
        <authorList>
            <person name="Heng Y.C."/>
            <person name="Lim A.C.H."/>
            <person name="Lee J.K.Y."/>
            <person name="Kittelmann S."/>
        </authorList>
    </citation>
    <scope>NUCLEOTIDE SEQUENCE [LARGE SCALE GENOMIC DNA]</scope>
    <source>
        <strain evidence="8 9">WILCCON 0112</strain>
    </source>
</reference>
<dbReference type="RefSeq" id="WP_406761840.1">
    <property type="nucleotide sequence ID" value="NZ_JBJIAB010000022.1"/>
</dbReference>
<evidence type="ECO:0000313" key="8">
    <source>
        <dbReference type="EMBL" id="MFL0166661.1"/>
    </source>
</evidence>
<keyword evidence="5" id="KW-0812">Transmembrane</keyword>
<gene>
    <name evidence="8" type="ORF">ACJDTP_16450</name>
</gene>
<dbReference type="Proteomes" id="UP001623600">
    <property type="component" value="Unassembled WGS sequence"/>
</dbReference>
<evidence type="ECO:0000256" key="1">
    <source>
        <dbReference type="ARBA" id="ARBA00023224"/>
    </source>
</evidence>
<dbReference type="InterPro" id="IPR024478">
    <property type="entry name" value="HlyB_4HB_MCP"/>
</dbReference>
<keyword evidence="9" id="KW-1185">Reference proteome</keyword>
<evidence type="ECO:0000256" key="3">
    <source>
        <dbReference type="PROSITE-ProRule" id="PRU00284"/>
    </source>
</evidence>
<evidence type="ECO:0000313" key="9">
    <source>
        <dbReference type="Proteomes" id="UP001623600"/>
    </source>
</evidence>
<dbReference type="PANTHER" id="PTHR32089:SF112">
    <property type="entry name" value="LYSOZYME-LIKE PROTEIN-RELATED"/>
    <property type="match status" value="1"/>
</dbReference>
<dbReference type="CDD" id="cd19411">
    <property type="entry name" value="MCP2201-like_sensor"/>
    <property type="match status" value="1"/>
</dbReference>
<organism evidence="8 9">
    <name type="scientific">Candidatus Clostridium helianthi</name>
    <dbReference type="NCBI Taxonomy" id="3381660"/>
    <lineage>
        <taxon>Bacteria</taxon>
        <taxon>Bacillati</taxon>
        <taxon>Bacillota</taxon>
        <taxon>Clostridia</taxon>
        <taxon>Eubacteriales</taxon>
        <taxon>Clostridiaceae</taxon>
        <taxon>Clostridium</taxon>
    </lineage>
</organism>
<dbReference type="PRINTS" id="PR00260">
    <property type="entry name" value="CHEMTRNSDUCR"/>
</dbReference>
<dbReference type="CDD" id="cd06225">
    <property type="entry name" value="HAMP"/>
    <property type="match status" value="1"/>
</dbReference>
<dbReference type="InterPro" id="IPR004089">
    <property type="entry name" value="MCPsignal_dom"/>
</dbReference>
<dbReference type="InterPro" id="IPR004090">
    <property type="entry name" value="Chemotax_Me-accpt_rcpt"/>
</dbReference>
<name>A0ABW8S7X8_9CLOT</name>
<dbReference type="EMBL" id="JBJIAB010000022">
    <property type="protein sequence ID" value="MFL0166661.1"/>
    <property type="molecule type" value="Genomic_DNA"/>
</dbReference>
<dbReference type="InterPro" id="IPR003660">
    <property type="entry name" value="HAMP_dom"/>
</dbReference>
<accession>A0ABW8S7X8</accession>
<feature type="domain" description="HAMP" evidence="7">
    <location>
        <begin position="213"/>
        <end position="265"/>
    </location>
</feature>
<dbReference type="SUPFAM" id="SSF58104">
    <property type="entry name" value="Methyl-accepting chemotaxis protein (MCP) signaling domain"/>
    <property type="match status" value="1"/>
</dbReference>
<evidence type="ECO:0000259" key="6">
    <source>
        <dbReference type="PROSITE" id="PS50111"/>
    </source>
</evidence>
<dbReference type="Pfam" id="PF00015">
    <property type="entry name" value="MCPsignal"/>
    <property type="match status" value="1"/>
</dbReference>
<feature type="domain" description="Methyl-accepting transducer" evidence="6">
    <location>
        <begin position="291"/>
        <end position="535"/>
    </location>
</feature>
<dbReference type="Pfam" id="PF00672">
    <property type="entry name" value="HAMP"/>
    <property type="match status" value="1"/>
</dbReference>
<dbReference type="PROSITE" id="PS50111">
    <property type="entry name" value="CHEMOTAXIS_TRANSDUC_2"/>
    <property type="match status" value="1"/>
</dbReference>
<dbReference type="PROSITE" id="PS50885">
    <property type="entry name" value="HAMP"/>
    <property type="match status" value="1"/>
</dbReference>
<evidence type="ECO:0000256" key="2">
    <source>
        <dbReference type="ARBA" id="ARBA00029447"/>
    </source>
</evidence>
<feature type="compositionally biased region" description="Polar residues" evidence="4">
    <location>
        <begin position="334"/>
        <end position="343"/>
    </location>
</feature>
<feature type="region of interest" description="Disordered" evidence="4">
    <location>
        <begin position="334"/>
        <end position="355"/>
    </location>
</feature>
<evidence type="ECO:0000259" key="7">
    <source>
        <dbReference type="PROSITE" id="PS50885"/>
    </source>
</evidence>
<feature type="transmembrane region" description="Helical" evidence="5">
    <location>
        <begin position="12"/>
        <end position="33"/>
    </location>
</feature>
<keyword evidence="1 3" id="KW-0807">Transducer</keyword>
<evidence type="ECO:0000256" key="4">
    <source>
        <dbReference type="SAM" id="MobiDB-lite"/>
    </source>
</evidence>
<dbReference type="Gene3D" id="1.10.287.950">
    <property type="entry name" value="Methyl-accepting chemotaxis protein"/>
    <property type="match status" value="1"/>
</dbReference>
<keyword evidence="5" id="KW-0472">Membrane</keyword>
<protein>
    <submittedName>
        <fullName evidence="8">Methyl-accepting chemotaxis protein</fullName>
    </submittedName>
</protein>
<dbReference type="PANTHER" id="PTHR32089">
    <property type="entry name" value="METHYL-ACCEPTING CHEMOTAXIS PROTEIN MCPB"/>
    <property type="match status" value="1"/>
</dbReference>
<sequence>MKLFANLSIKKKIVTVFLSIFILIIFIGVEGILSSEKINNNAKEMYSNNLVSIKDLEEIQGSINETRANLVTIVFERDVNKLDKYIKTINDIDKEHQKFLDEYDSLPVVSQEEKIYSSFANDLGKYKEARGKVIDLAKANNYDDAIKLYNSDIVPITDTILEKIQKCIDINEDSAEQANLANTAEFNSVRYTIIIFTIIAFLIANLMAFMLEKSVDMPLKKIKELAQRLSNYDFSTPIVVVEKDEFGQAGIALNIAQENVRNLVKAIIENSHDLSASKQEISKVFEDLYFKAITVDESVSAIASGMQNTCAATEEISASIQEVDSSINILSSKAMEGSSNASQSKERSIEVKNNSQKAINETRKIYAEKQKMMVKAIEDGKVVDSIKVMADTIGDIAEQTNLLALNAAIEAARAGEHGKGFAVVAEEVRNLAEQSAQAVINIQETIVKVHEAFRSSIDTGSDILEFINTEVDEQFNDYGKTGTQYYNDSDLVSKMTEEIAAMSEEITATVGQVSEAIQNMAEDSQKSNEQAENIRESMSGTTTAIEKEALTIHKQGEIIQKLSEIVQKFKI</sequence>
<comment type="similarity">
    <text evidence="2">Belongs to the methyl-accepting chemotaxis (MCP) protein family.</text>
</comment>
<dbReference type="SMART" id="SM00283">
    <property type="entry name" value="MA"/>
    <property type="match status" value="1"/>
</dbReference>
<keyword evidence="5" id="KW-1133">Transmembrane helix</keyword>
<evidence type="ECO:0000256" key="5">
    <source>
        <dbReference type="SAM" id="Phobius"/>
    </source>
</evidence>
<feature type="transmembrane region" description="Helical" evidence="5">
    <location>
        <begin position="191"/>
        <end position="211"/>
    </location>
</feature>
<dbReference type="InterPro" id="IPR047347">
    <property type="entry name" value="YvaQ-like_sensor"/>
</dbReference>